<dbReference type="HOGENOM" id="CLU_004067_0_0_6"/>
<evidence type="ECO:0000259" key="3">
    <source>
        <dbReference type="Pfam" id="PF14331"/>
    </source>
</evidence>
<dbReference type="EMBL" id="CP002154">
    <property type="protein sequence ID" value="ADM42318.1"/>
    <property type="molecule type" value="Genomic_DNA"/>
</dbReference>
<feature type="transmembrane region" description="Helical" evidence="2">
    <location>
        <begin position="7"/>
        <end position="30"/>
    </location>
</feature>
<feature type="domain" description="Type VI secretion system component TssM1 N-terminal" evidence="3">
    <location>
        <begin position="174"/>
        <end position="423"/>
    </location>
</feature>
<dbReference type="PATRIC" id="fig|718251.5.peg.2294"/>
<feature type="transmembrane region" description="Helical" evidence="2">
    <location>
        <begin position="36"/>
        <end position="56"/>
    </location>
</feature>
<reference evidence="4 5" key="2">
    <citation type="journal article" date="2011" name="BMC Immunol.">
        <title>Comparison of static immersion and intravenous injection systems for exposure of zebrafish embryos to the natural pathogen Edwardsiella tarda.</title>
        <authorList>
            <person name="van Soest J.J."/>
            <person name="Stockhammer O.W."/>
            <person name="Ordas A."/>
            <person name="Bloemberg G.V."/>
            <person name="Spaink H.P."/>
            <person name="Meijer A.H."/>
        </authorList>
    </citation>
    <scope>NUCLEOTIDE SEQUENCE [LARGE SCALE GENOMIC DNA]</scope>
    <source>
        <strain evidence="4 5">FL6-60</strain>
    </source>
</reference>
<dbReference type="InterPro" id="IPR053156">
    <property type="entry name" value="T6SS_TssM-like"/>
</dbReference>
<dbReference type="PANTHER" id="PTHR36153">
    <property type="entry name" value="INNER MEMBRANE PROTEIN-RELATED"/>
    <property type="match status" value="1"/>
</dbReference>
<keyword evidence="1" id="KW-0175">Coiled coil</keyword>
<feature type="coiled-coil region" evidence="1">
    <location>
        <begin position="1172"/>
        <end position="1199"/>
    </location>
</feature>
<gene>
    <name evidence="4" type="primary">evpO</name>
    <name evidence="4" type="ordered locus">ETAF_2213</name>
</gene>
<feature type="transmembrane region" description="Helical" evidence="2">
    <location>
        <begin position="421"/>
        <end position="442"/>
    </location>
</feature>
<keyword evidence="2" id="KW-0472">Membrane</keyword>
<dbReference type="SUPFAM" id="SSF52540">
    <property type="entry name" value="P-loop containing nucleoside triphosphate hydrolases"/>
    <property type="match status" value="1"/>
</dbReference>
<proteinExistence type="predicted"/>
<keyword evidence="2" id="KW-1133">Transmembrane helix</keyword>
<dbReference type="Proteomes" id="UP000002230">
    <property type="component" value="Chromosome"/>
</dbReference>
<evidence type="ECO:0000313" key="5">
    <source>
        <dbReference type="Proteomes" id="UP000002230"/>
    </source>
</evidence>
<reference evidence="5" key="1">
    <citation type="submission" date="2010-08" db="EMBL/GenBank/DDBJ databases">
        <title>Genome comparisons of Edwardsiella bacteria analysed using deep sequencing technology.</title>
        <authorList>
            <person name="van Soest J.J."/>
            <person name="Henkel C.V."/>
            <person name="Jansen H.J."/>
            <person name="van den Hondel C.A.M.J.J."/>
            <person name="Bloemberg G.V."/>
            <person name="Meijer A.H."/>
            <person name="Spaink H.P."/>
        </authorList>
    </citation>
    <scope>NUCLEOTIDE SEQUENCE [LARGE SCALE GENOMIC DNA]</scope>
    <source>
        <strain evidence="5">FL6-60</strain>
    </source>
</reference>
<protein>
    <submittedName>
        <fullName evidence="4">Type VI secretion system protein EvpO</fullName>
    </submittedName>
</protein>
<dbReference type="PANTHER" id="PTHR36153:SF1">
    <property type="entry name" value="TYPE VI SECRETION SYSTEM COMPONENT TSSM1"/>
    <property type="match status" value="1"/>
</dbReference>
<evidence type="ECO:0000313" key="4">
    <source>
        <dbReference type="EMBL" id="ADM42318.1"/>
    </source>
</evidence>
<organism evidence="4 5">
    <name type="scientific">Edwardsiella tarda (strain FL6-60)</name>
    <dbReference type="NCBI Taxonomy" id="718251"/>
    <lineage>
        <taxon>Bacteria</taxon>
        <taxon>Pseudomonadati</taxon>
        <taxon>Pseudomonadota</taxon>
        <taxon>Gammaproteobacteria</taxon>
        <taxon>Enterobacterales</taxon>
        <taxon>Hafniaceae</taxon>
        <taxon>Edwardsiella</taxon>
    </lineage>
</organism>
<keyword evidence="2" id="KW-0812">Transmembrane</keyword>
<dbReference type="InterPro" id="IPR027417">
    <property type="entry name" value="P-loop_NTPase"/>
</dbReference>
<dbReference type="AlphaFoldDB" id="A0A0H3DV32"/>
<keyword evidence="5" id="KW-1185">Reference proteome</keyword>
<evidence type="ECO:0000256" key="1">
    <source>
        <dbReference type="SAM" id="Coils"/>
    </source>
</evidence>
<evidence type="ECO:0000256" key="2">
    <source>
        <dbReference type="SAM" id="Phobius"/>
    </source>
</evidence>
<dbReference type="InterPro" id="IPR025743">
    <property type="entry name" value="TssM1_N"/>
</dbReference>
<sequence length="1263" mass="142305">MAAMKRLFKWIAIVVLLSVLAMLCWLLTLWQRWPAAAAWVLFLAILAGALLTRYLWRKVRAWRTRSLEAEPVEKARAAERHPMTLQRQWKAATTLLKHSQLRRFRHPLQVLPWFMLLGRPGSGKSALLAQSGLAAPLDLPHELNDGKAPVDWWYFDKAVILDISGQFVQPEASQETRSTWNRMLDLLGRDRARAGLNGLVLTVSAQTLLSADGGGVVDEGRLIRTRIEQLIRLFDRRFPVYVLVTQIDSLYGMEAWSHLLTPEALDQAMGHVVDEPENGRDVRDVIDIALGRVNSRLKTMQLTMLLQHPDADPALLMFPTELARLAEPLKRYVYHALGDSPYLESPILRGVFFASAVQKGNTRSGPEDQQEIALQEAAHDTVKRGVFVRDLFNRVLPADRHLNRPVAVTSPWRRLNRHLGLFAWWLCVAAALGYLGVSVVYWQHTLDDLRQRYPATMAMNRALPHDMQMMIAQRDAIYWLENRNAQWASRVLAFQHQLLSVEADAKSQYVNDFSQYILPSLDKAIQQSTTADSIASHPDGLVNAIQVEVRRANLLRARLRGSSYGALMAMPPIPTPPLRLLYPALDSDTVSRFNDLFLAQLAWSTDIQQQNARLLHLQARLRQLAAQSATLDWIIPWANAQPDLTSVTLDDFWQGSLRPDKLPEVDAAYTLEGQQRIRAFLVEMRSSMPNDIAFDKKRAAFWHEYAQKRLQAWQDFAGQFSQGERILAGQGEWQSTIDRLPHDDNPYLRLARRLLTEFAEMPDDLRPGWLRVLPQWLEIRQRAHQQALVRVPGLVSDVGGMILRGTAQKGALDQTRSQLVGRLDAIRLYQEYQAAMTQAMNSVVISQAQATKVAADFHGFDSQQSGQSSLQTAYARLMSLRSLLGYNRPDEQLTWGLMAGPLQLVIRYADQQASCFLQSAWQDRVIAPSRWTLNQAERADKLYGDNGLLWTFLSGPIKPFIQRNDSGWQEVDTLGQSVPFTADFLPFINRALIRQVDLKAGKIALHQKQQQATLAQQQQKQRWQTVAAESGEKLAELNTAAAALKAKSYPVALTGLPTDVNSNAKAKVVGTLLTMQCTNATLRLNNLNFAVMQSVLWSQQQCGQVTLQIRLPAFTLTRSYPGPQGFVHFLRDFPGGARRFTPADFPVDKSRMAAVGLTQITVRYRIAGQETLLQDAAQLAQAERDIQSAQTRQQQAQQALLTLNRPSASESLPPLDTLPGLTMMSVPERIGQCWRGDIRLARENDGIGRLMSELVAKQLSDKP</sequence>
<accession>A0A0H3DV32</accession>
<dbReference type="KEGG" id="etd:ETAF_2213"/>
<name>A0A0H3DV32_EDWTF</name>
<dbReference type="Pfam" id="PF14331">
    <property type="entry name" value="IcmF-related_N"/>
    <property type="match status" value="1"/>
</dbReference>